<keyword evidence="2" id="KW-0472">Membrane</keyword>
<gene>
    <name evidence="6" type="ORF">OVN18_10625</name>
</gene>
<dbReference type="Pfam" id="PF09972">
    <property type="entry name" value="DUF2207"/>
    <property type="match status" value="1"/>
</dbReference>
<evidence type="ECO:0000313" key="6">
    <source>
        <dbReference type="EMBL" id="WAB81004.1"/>
    </source>
</evidence>
<reference evidence="6" key="1">
    <citation type="submission" date="2022-11" db="EMBL/GenBank/DDBJ databases">
        <title>Description of Microcella daejonensis nov. sp, isolated from riverside soil.</title>
        <authorList>
            <person name="Molina K.M."/>
            <person name="Kim S.B."/>
        </authorList>
    </citation>
    <scope>NUCLEOTIDE SEQUENCE</scope>
    <source>
        <strain evidence="6">MMS21-STM12</strain>
    </source>
</reference>
<dbReference type="InterPro" id="IPR048389">
    <property type="entry name" value="YciQ-like_C"/>
</dbReference>
<feature type="compositionally biased region" description="Gly residues" evidence="1">
    <location>
        <begin position="591"/>
        <end position="610"/>
    </location>
</feature>
<proteinExistence type="predicted"/>
<dbReference type="RefSeq" id="WP_267780750.1">
    <property type="nucleotide sequence ID" value="NZ_CP113089.1"/>
</dbReference>
<keyword evidence="2" id="KW-0812">Transmembrane</keyword>
<keyword evidence="7" id="KW-1185">Reference proteome</keyword>
<keyword evidence="3" id="KW-0732">Signal</keyword>
<dbReference type="EMBL" id="CP113089">
    <property type="protein sequence ID" value="WAB81004.1"/>
    <property type="molecule type" value="Genomic_DNA"/>
</dbReference>
<keyword evidence="2" id="KW-1133">Transmembrane helix</keyword>
<dbReference type="AlphaFoldDB" id="A0A9E8S8K1"/>
<protein>
    <submittedName>
        <fullName evidence="6">DUF2207 domain-containing protein</fullName>
    </submittedName>
</protein>
<name>A0A9E8S8K1_9MICO</name>
<evidence type="ECO:0000256" key="2">
    <source>
        <dbReference type="SAM" id="Phobius"/>
    </source>
</evidence>
<dbReference type="Proteomes" id="UP001164706">
    <property type="component" value="Chromosome"/>
</dbReference>
<sequence length="610" mass="64362">MSPTPHRTAALLLLAALALGVVGSVTAGLTAVPVPAQAASSGSVDDFVFDSIEVEYRLDRDARGRATLDVVETLVARFPEADQNRGIRRQIPERYQGRPTGLEVDSVTDERGIARPYSVESEDGVTRVTAAVPEGQFVRGVQTYVITYSLRDAVDAFDDTGAEEFYWDVTGTDWAQPFARVTARVVLGEGLAEALLPERLFCYRGAAGSTDPCPIALEGGTVVATADGQAPYETATVALGFRPGTFTLYDDSYLASPGAVVQVLGGLAAIATAAWAVVLRRGRYRDAPGRPVIVAEYLPPRGLPVMDAALLLHHRNRAVASQLVDLAVRRVITIIETGTGRGGRKRSWRLRLESAEGVEGAERALLEVLFPAGLVPGAEKTLTNSDTTTGTAIQKLLLREDGRMTTRGLRRPVATRHGLGLTALALLALVAMGVGAAIAAGEARGGGLPFALILLAIGGFAVVAVCLYRRPFTAEGSEVRDHLRGLERYIRLAEADRMRVLQSPEGALRDPVDASSRDEQLRLTERLLPWAVLFHHEKQWAEVLGRYADETYQPEWYRGTGSFSVASFSAGVGAMASTVTSSYSGSSSSGGSSGGGSAGGGGGGGGGGGV</sequence>
<evidence type="ECO:0000313" key="7">
    <source>
        <dbReference type="Proteomes" id="UP001164706"/>
    </source>
</evidence>
<evidence type="ECO:0000259" key="4">
    <source>
        <dbReference type="Pfam" id="PF09972"/>
    </source>
</evidence>
<accession>A0A9E8S8K1</accession>
<dbReference type="KEGG" id="mdb:OVN18_10625"/>
<feature type="domain" description="DUF2207" evidence="4">
    <location>
        <begin position="66"/>
        <end position="188"/>
    </location>
</feature>
<feature type="compositionally biased region" description="Low complexity" evidence="1">
    <location>
        <begin position="581"/>
        <end position="590"/>
    </location>
</feature>
<feature type="chain" id="PRO_5039374676" evidence="3">
    <location>
        <begin position="28"/>
        <end position="610"/>
    </location>
</feature>
<organism evidence="6 7">
    <name type="scientific">Microcella daejeonensis</name>
    <dbReference type="NCBI Taxonomy" id="2994971"/>
    <lineage>
        <taxon>Bacteria</taxon>
        <taxon>Bacillati</taxon>
        <taxon>Actinomycetota</taxon>
        <taxon>Actinomycetes</taxon>
        <taxon>Micrococcales</taxon>
        <taxon>Microbacteriaceae</taxon>
        <taxon>Microcella</taxon>
    </lineage>
</organism>
<feature type="region of interest" description="Disordered" evidence="1">
    <location>
        <begin position="579"/>
        <end position="610"/>
    </location>
</feature>
<dbReference type="InterPro" id="IPR018702">
    <property type="entry name" value="DUF2207"/>
</dbReference>
<dbReference type="Pfam" id="PF20990">
    <property type="entry name" value="DUF2207_C"/>
    <property type="match status" value="1"/>
</dbReference>
<feature type="domain" description="Predicted membrane protein YciQ-like C-terminal" evidence="5">
    <location>
        <begin position="284"/>
        <end position="543"/>
    </location>
</feature>
<feature type="transmembrane region" description="Helical" evidence="2">
    <location>
        <begin position="259"/>
        <end position="279"/>
    </location>
</feature>
<evidence type="ECO:0000259" key="5">
    <source>
        <dbReference type="Pfam" id="PF20990"/>
    </source>
</evidence>
<evidence type="ECO:0000256" key="3">
    <source>
        <dbReference type="SAM" id="SignalP"/>
    </source>
</evidence>
<feature type="transmembrane region" description="Helical" evidence="2">
    <location>
        <begin position="419"/>
        <end position="441"/>
    </location>
</feature>
<evidence type="ECO:0000256" key="1">
    <source>
        <dbReference type="SAM" id="MobiDB-lite"/>
    </source>
</evidence>
<feature type="transmembrane region" description="Helical" evidence="2">
    <location>
        <begin position="447"/>
        <end position="468"/>
    </location>
</feature>
<feature type="signal peptide" evidence="3">
    <location>
        <begin position="1"/>
        <end position="27"/>
    </location>
</feature>